<feature type="non-terminal residue" evidence="2">
    <location>
        <position position="1"/>
    </location>
</feature>
<dbReference type="InterPro" id="IPR055312">
    <property type="entry name" value="FBL15-like"/>
</dbReference>
<evidence type="ECO:0000313" key="3">
    <source>
        <dbReference type="Proteomes" id="UP000015453"/>
    </source>
</evidence>
<dbReference type="PROSITE" id="PS50181">
    <property type="entry name" value="FBOX"/>
    <property type="match status" value="1"/>
</dbReference>
<dbReference type="InterPro" id="IPR036047">
    <property type="entry name" value="F-box-like_dom_sf"/>
</dbReference>
<dbReference type="PANTHER" id="PTHR34709">
    <property type="entry name" value="OS10G0396666 PROTEIN"/>
    <property type="match status" value="1"/>
</dbReference>
<accession>S8DLW6</accession>
<dbReference type="InterPro" id="IPR001810">
    <property type="entry name" value="F-box_dom"/>
</dbReference>
<dbReference type="SUPFAM" id="SSF52047">
    <property type="entry name" value="RNI-like"/>
    <property type="match status" value="1"/>
</dbReference>
<proteinExistence type="predicted"/>
<evidence type="ECO:0000259" key="1">
    <source>
        <dbReference type="PROSITE" id="PS50181"/>
    </source>
</evidence>
<evidence type="ECO:0000313" key="2">
    <source>
        <dbReference type="EMBL" id="EPS63963.1"/>
    </source>
</evidence>
<dbReference type="CDD" id="cd22109">
    <property type="entry name" value="F-box_FBXO41"/>
    <property type="match status" value="1"/>
</dbReference>
<reference evidence="2 3" key="1">
    <citation type="journal article" date="2013" name="BMC Genomics">
        <title>The miniature genome of a carnivorous plant Genlisea aurea contains a low number of genes and short non-coding sequences.</title>
        <authorList>
            <person name="Leushkin E.V."/>
            <person name="Sutormin R.A."/>
            <person name="Nabieva E.R."/>
            <person name="Penin A.A."/>
            <person name="Kondrashov A.S."/>
            <person name="Logacheva M.D."/>
        </authorList>
    </citation>
    <scope>NUCLEOTIDE SEQUENCE [LARGE SCALE GENOMIC DNA]</scope>
</reference>
<name>S8DLW6_9LAMI</name>
<dbReference type="SUPFAM" id="SSF81383">
    <property type="entry name" value="F-box domain"/>
    <property type="match status" value="1"/>
</dbReference>
<comment type="caution">
    <text evidence="2">The sequence shown here is derived from an EMBL/GenBank/DDBJ whole genome shotgun (WGS) entry which is preliminary data.</text>
</comment>
<dbReference type="OrthoDB" id="1746464at2759"/>
<dbReference type="PANTHER" id="PTHR34709:SF57">
    <property type="entry name" value="F-BOX DOMAIN-CONTAINING PROTEIN"/>
    <property type="match status" value="1"/>
</dbReference>
<dbReference type="SMART" id="SM00256">
    <property type="entry name" value="FBOX"/>
    <property type="match status" value="1"/>
</dbReference>
<keyword evidence="3" id="KW-1185">Reference proteome</keyword>
<feature type="domain" description="F-box" evidence="1">
    <location>
        <begin position="132"/>
        <end position="178"/>
    </location>
</feature>
<dbReference type="InterPro" id="IPR032675">
    <property type="entry name" value="LRR_dom_sf"/>
</dbReference>
<organism evidence="2 3">
    <name type="scientific">Genlisea aurea</name>
    <dbReference type="NCBI Taxonomy" id="192259"/>
    <lineage>
        <taxon>Eukaryota</taxon>
        <taxon>Viridiplantae</taxon>
        <taxon>Streptophyta</taxon>
        <taxon>Embryophyta</taxon>
        <taxon>Tracheophyta</taxon>
        <taxon>Spermatophyta</taxon>
        <taxon>Magnoliopsida</taxon>
        <taxon>eudicotyledons</taxon>
        <taxon>Gunneridae</taxon>
        <taxon>Pentapetalae</taxon>
        <taxon>asterids</taxon>
        <taxon>lamiids</taxon>
        <taxon>Lamiales</taxon>
        <taxon>Lentibulariaceae</taxon>
        <taxon>Genlisea</taxon>
    </lineage>
</organism>
<protein>
    <recommendedName>
        <fullName evidence="1">F-box domain-containing protein</fullName>
    </recommendedName>
</protein>
<dbReference type="Proteomes" id="UP000015453">
    <property type="component" value="Unassembled WGS sequence"/>
</dbReference>
<gene>
    <name evidence="2" type="ORF">M569_10819</name>
</gene>
<dbReference type="Gene3D" id="3.80.10.10">
    <property type="entry name" value="Ribonuclease Inhibitor"/>
    <property type="match status" value="1"/>
</dbReference>
<dbReference type="EMBL" id="AUSU01005133">
    <property type="protein sequence ID" value="EPS63963.1"/>
    <property type="molecule type" value="Genomic_DNA"/>
</dbReference>
<dbReference type="Pfam" id="PF12937">
    <property type="entry name" value="F-box-like"/>
    <property type="match status" value="1"/>
</dbReference>
<dbReference type="AlphaFoldDB" id="S8DLW6"/>
<sequence>ANGQEGNGTLFSDSEINFRNSDLSSLISELQRHSAADAANRNLMEDVSLSFGVRGEPSSSSLEALSMERQHFNRDSKNKRPKVQSLLMDWGTNFCYEVHHASELIEDHYLSYPTVAADETEKNADAMCISSSDIRMDLTDDLLHMVFSFLDHSELCRAAIVCKQWREASTHEDFWRCLNFEGRYIPVRQFEEICRRYPNASVVNLYGASHMYSLLMKAVSSLRNLEVLSLGKGLLDEPFFHVLPECQMLRSLTINDATLGNGFQEIVIYHERLHDLQIMKCRLLRVSIR</sequence>